<evidence type="ECO:0000256" key="1">
    <source>
        <dbReference type="ARBA" id="ARBA00001055"/>
    </source>
</evidence>
<dbReference type="InterPro" id="IPR029069">
    <property type="entry name" value="HotDog_dom_sf"/>
</dbReference>
<dbReference type="EMBL" id="JADIMX010000028">
    <property type="protein sequence ID" value="MBO8433949.1"/>
    <property type="molecule type" value="Genomic_DNA"/>
</dbReference>
<dbReference type="SUPFAM" id="SSF54637">
    <property type="entry name" value="Thioesterase/thiol ester dehydrase-isomerase"/>
    <property type="match status" value="1"/>
</dbReference>
<keyword evidence="5 10" id="KW-0444">Lipid biosynthesis</keyword>
<protein>
    <recommendedName>
        <fullName evidence="10">3-hydroxyacyl-[acyl-carrier-protein] dehydratase FabZ</fullName>
        <ecNumber evidence="10">4.2.1.59</ecNumber>
    </recommendedName>
    <alternativeName>
        <fullName evidence="10">(3R)-hydroxymyristoyl-[acyl-carrier-protein] dehydratase</fullName>
        <shortName evidence="10">(3R)-hydroxymyristoyl-ACP dehydrase</shortName>
    </alternativeName>
    <alternativeName>
        <fullName evidence="10">Beta-hydroxyacyl-ACP dehydratase</fullName>
    </alternativeName>
</protein>
<dbReference type="NCBIfam" id="NF000582">
    <property type="entry name" value="PRK00006.1"/>
    <property type="match status" value="1"/>
</dbReference>
<feature type="active site" evidence="10">
    <location>
        <position position="47"/>
    </location>
</feature>
<reference evidence="11" key="2">
    <citation type="journal article" date="2021" name="PeerJ">
        <title>Extensive microbial diversity within the chicken gut microbiome revealed by metagenomics and culture.</title>
        <authorList>
            <person name="Gilroy R."/>
            <person name="Ravi A."/>
            <person name="Getino M."/>
            <person name="Pursley I."/>
            <person name="Horton D.L."/>
            <person name="Alikhan N.F."/>
            <person name="Baker D."/>
            <person name="Gharbi K."/>
            <person name="Hall N."/>
            <person name="Watson M."/>
            <person name="Adriaenssens E.M."/>
            <person name="Foster-Nyarko E."/>
            <person name="Jarju S."/>
            <person name="Secka A."/>
            <person name="Antonio M."/>
            <person name="Oren A."/>
            <person name="Chaudhuri R.R."/>
            <person name="La Ragione R."/>
            <person name="Hildebrand F."/>
            <person name="Pallen M.J."/>
        </authorList>
    </citation>
    <scope>NUCLEOTIDE SEQUENCE</scope>
    <source>
        <strain evidence="11">F6-4510</strain>
    </source>
</reference>
<evidence type="ECO:0000256" key="7">
    <source>
        <dbReference type="ARBA" id="ARBA00023098"/>
    </source>
</evidence>
<comment type="subcellular location">
    <subcellularLocation>
        <location evidence="2 10">Cytoplasm</location>
    </subcellularLocation>
</comment>
<gene>
    <name evidence="10 11" type="primary">fabZ</name>
    <name evidence="11" type="ORF">IAC55_01335</name>
</gene>
<comment type="catalytic activity">
    <reaction evidence="1 10">
        <text>a (3R)-hydroxyacyl-[ACP] = a (2E)-enoyl-[ACP] + H2O</text>
        <dbReference type="Rhea" id="RHEA:13097"/>
        <dbReference type="Rhea" id="RHEA-COMP:9925"/>
        <dbReference type="Rhea" id="RHEA-COMP:9945"/>
        <dbReference type="ChEBI" id="CHEBI:15377"/>
        <dbReference type="ChEBI" id="CHEBI:78784"/>
        <dbReference type="ChEBI" id="CHEBI:78827"/>
        <dbReference type="EC" id="4.2.1.59"/>
    </reaction>
</comment>
<evidence type="ECO:0000256" key="8">
    <source>
        <dbReference type="ARBA" id="ARBA00023239"/>
    </source>
</evidence>
<proteinExistence type="inferred from homology"/>
<reference evidence="11" key="1">
    <citation type="submission" date="2020-10" db="EMBL/GenBank/DDBJ databases">
        <authorList>
            <person name="Gilroy R."/>
        </authorList>
    </citation>
    <scope>NUCLEOTIDE SEQUENCE</scope>
    <source>
        <strain evidence="11">F6-4510</strain>
    </source>
</reference>
<dbReference type="NCBIfam" id="TIGR01750">
    <property type="entry name" value="fabZ"/>
    <property type="match status" value="1"/>
</dbReference>
<accession>A0A9D9DYX5</accession>
<comment type="similarity">
    <text evidence="3 10">Belongs to the thioester dehydratase family. FabZ subfamily.</text>
</comment>
<evidence type="ECO:0000256" key="4">
    <source>
        <dbReference type="ARBA" id="ARBA00022490"/>
    </source>
</evidence>
<comment type="function">
    <text evidence="9 10">Involved in unsaturated fatty acids biosynthesis. Catalyzes the dehydration of short chain beta-hydroxyacyl-ACPs and long chain saturated and unsaturated beta-hydroxyacyl-ACPs.</text>
</comment>
<evidence type="ECO:0000256" key="9">
    <source>
        <dbReference type="ARBA" id="ARBA00025049"/>
    </source>
</evidence>
<dbReference type="Pfam" id="PF07977">
    <property type="entry name" value="FabA"/>
    <property type="match status" value="1"/>
</dbReference>
<dbReference type="GO" id="GO:0009245">
    <property type="term" value="P:lipid A biosynthetic process"/>
    <property type="evidence" value="ECO:0007669"/>
    <property type="project" value="UniProtKB-UniRule"/>
</dbReference>
<dbReference type="Proteomes" id="UP000823611">
    <property type="component" value="Unassembled WGS sequence"/>
</dbReference>
<dbReference type="GO" id="GO:0019171">
    <property type="term" value="F:(3R)-hydroxyacyl-[acyl-carrier-protein] dehydratase activity"/>
    <property type="evidence" value="ECO:0007669"/>
    <property type="project" value="UniProtKB-EC"/>
</dbReference>
<organism evidence="11 12">
    <name type="scientific">Candidatus Fimicola merdigallinarum</name>
    <dbReference type="NCBI Taxonomy" id="2840819"/>
    <lineage>
        <taxon>Bacteria</taxon>
        <taxon>Bacillati</taxon>
        <taxon>Bacillota</taxon>
        <taxon>Clostridia</taxon>
        <taxon>Lachnospirales</taxon>
        <taxon>Lachnospiraceae</taxon>
        <taxon>Lachnospiraceae incertae sedis</taxon>
        <taxon>Candidatus Fimicola</taxon>
    </lineage>
</organism>
<dbReference type="EC" id="4.2.1.59" evidence="10"/>
<dbReference type="Gene3D" id="3.10.129.10">
    <property type="entry name" value="Hotdog Thioesterase"/>
    <property type="match status" value="1"/>
</dbReference>
<keyword evidence="4 10" id="KW-0963">Cytoplasm</keyword>
<evidence type="ECO:0000313" key="12">
    <source>
        <dbReference type="Proteomes" id="UP000823611"/>
    </source>
</evidence>
<evidence type="ECO:0000256" key="10">
    <source>
        <dbReference type="HAMAP-Rule" id="MF_00406"/>
    </source>
</evidence>
<name>A0A9D9DYX5_9FIRM</name>
<dbReference type="GO" id="GO:0006633">
    <property type="term" value="P:fatty acid biosynthetic process"/>
    <property type="evidence" value="ECO:0007669"/>
    <property type="project" value="UniProtKB-UniRule"/>
</dbReference>
<dbReference type="InterPro" id="IPR013114">
    <property type="entry name" value="FabA_FabZ"/>
</dbReference>
<sequence length="139" mass="15360">MDVNEIMKILPHRYPFLLVDRIDEIVEGEKIVATKNVTMNEPFFQGHFPQLPVMPGVLIIEALAQAGAVAVLSKEEFKGKIAFLVGVDKAKFRKNVVPGDTLRLEVELLKLKRNAGIAKGIAYVGDKKVAEAEITFMIG</sequence>
<evidence type="ECO:0000256" key="3">
    <source>
        <dbReference type="ARBA" id="ARBA00009174"/>
    </source>
</evidence>
<dbReference type="CDD" id="cd01288">
    <property type="entry name" value="FabZ"/>
    <property type="match status" value="1"/>
</dbReference>
<evidence type="ECO:0000256" key="6">
    <source>
        <dbReference type="ARBA" id="ARBA00022556"/>
    </source>
</evidence>
<evidence type="ECO:0000313" key="11">
    <source>
        <dbReference type="EMBL" id="MBO8433949.1"/>
    </source>
</evidence>
<keyword evidence="8 10" id="KW-0456">Lyase</keyword>
<dbReference type="InterPro" id="IPR010084">
    <property type="entry name" value="FabZ"/>
</dbReference>
<dbReference type="GO" id="GO:0016020">
    <property type="term" value="C:membrane"/>
    <property type="evidence" value="ECO:0007669"/>
    <property type="project" value="GOC"/>
</dbReference>
<dbReference type="FunFam" id="3.10.129.10:FF:000001">
    <property type="entry name" value="3-hydroxyacyl-[acyl-carrier-protein] dehydratase FabZ"/>
    <property type="match status" value="1"/>
</dbReference>
<keyword evidence="6 10" id="KW-0441">Lipid A biosynthesis</keyword>
<evidence type="ECO:0000256" key="2">
    <source>
        <dbReference type="ARBA" id="ARBA00004496"/>
    </source>
</evidence>
<keyword evidence="7 10" id="KW-0443">Lipid metabolism</keyword>
<dbReference type="HAMAP" id="MF_00406">
    <property type="entry name" value="FabZ"/>
    <property type="match status" value="1"/>
</dbReference>
<evidence type="ECO:0000256" key="5">
    <source>
        <dbReference type="ARBA" id="ARBA00022516"/>
    </source>
</evidence>
<dbReference type="GO" id="GO:0005737">
    <property type="term" value="C:cytoplasm"/>
    <property type="evidence" value="ECO:0007669"/>
    <property type="project" value="UniProtKB-SubCell"/>
</dbReference>
<dbReference type="AlphaFoldDB" id="A0A9D9DYX5"/>
<dbReference type="PANTHER" id="PTHR30272:SF1">
    <property type="entry name" value="3-HYDROXYACYL-[ACYL-CARRIER-PROTEIN] DEHYDRATASE"/>
    <property type="match status" value="1"/>
</dbReference>
<comment type="caution">
    <text evidence="11">The sequence shown here is derived from an EMBL/GenBank/DDBJ whole genome shotgun (WGS) entry which is preliminary data.</text>
</comment>
<dbReference type="PANTHER" id="PTHR30272">
    <property type="entry name" value="3-HYDROXYACYL-[ACYL-CARRIER-PROTEIN] DEHYDRATASE"/>
    <property type="match status" value="1"/>
</dbReference>